<gene>
    <name evidence="5" type="ORF">NKR23_g7427</name>
</gene>
<feature type="compositionally biased region" description="Basic and acidic residues" evidence="4">
    <location>
        <begin position="57"/>
        <end position="75"/>
    </location>
</feature>
<dbReference type="Pfam" id="PF15811">
    <property type="entry name" value="SVIP"/>
    <property type="match status" value="1"/>
</dbReference>
<evidence type="ECO:0000313" key="6">
    <source>
        <dbReference type="Proteomes" id="UP001174694"/>
    </source>
</evidence>
<dbReference type="AlphaFoldDB" id="A0AA38VMV5"/>
<dbReference type="EMBL" id="JANBVO010000023">
    <property type="protein sequence ID" value="KAJ9142153.1"/>
    <property type="molecule type" value="Genomic_DNA"/>
</dbReference>
<evidence type="ECO:0000313" key="5">
    <source>
        <dbReference type="EMBL" id="KAJ9142153.1"/>
    </source>
</evidence>
<evidence type="ECO:0000256" key="3">
    <source>
        <dbReference type="ARBA" id="ARBA00023288"/>
    </source>
</evidence>
<evidence type="ECO:0000256" key="4">
    <source>
        <dbReference type="SAM" id="MobiDB-lite"/>
    </source>
</evidence>
<keyword evidence="2" id="KW-0564">Palmitate</keyword>
<evidence type="ECO:0000256" key="1">
    <source>
        <dbReference type="ARBA" id="ARBA00022707"/>
    </source>
</evidence>
<keyword evidence="3" id="KW-0449">Lipoprotein</keyword>
<keyword evidence="1" id="KW-0519">Myristate</keyword>
<reference evidence="5" key="1">
    <citation type="submission" date="2022-07" db="EMBL/GenBank/DDBJ databases">
        <title>Fungi with potential for degradation of polypropylene.</title>
        <authorList>
            <person name="Gostincar C."/>
        </authorList>
    </citation>
    <scope>NUCLEOTIDE SEQUENCE</scope>
    <source>
        <strain evidence="5">EXF-13308</strain>
    </source>
</reference>
<evidence type="ECO:0000256" key="2">
    <source>
        <dbReference type="ARBA" id="ARBA00023139"/>
    </source>
</evidence>
<comment type="caution">
    <text evidence="5">The sequence shown here is derived from an EMBL/GenBank/DDBJ whole genome shotgun (WGS) entry which is preliminary data.</text>
</comment>
<proteinExistence type="predicted"/>
<sequence length="121" mass="12324">MGALCGKQSSDSFAQPGRPLGTAPTPAATAPVPASKKTVGGPPRTLGGSTGESADASEARRRAAEAAEARAKASDSKPVGKLGGQLKAQQKQTRVGTLKEASEREVRTREMDAAGESLNHN</sequence>
<feature type="compositionally biased region" description="Low complexity" evidence="4">
    <location>
        <begin position="22"/>
        <end position="34"/>
    </location>
</feature>
<feature type="region of interest" description="Disordered" evidence="4">
    <location>
        <begin position="1"/>
        <end position="121"/>
    </location>
</feature>
<dbReference type="InterPro" id="IPR031632">
    <property type="entry name" value="SVIP"/>
</dbReference>
<dbReference type="Proteomes" id="UP001174694">
    <property type="component" value="Unassembled WGS sequence"/>
</dbReference>
<name>A0AA38VMV5_9PEZI</name>
<organism evidence="5 6">
    <name type="scientific">Pleurostoma richardsiae</name>
    <dbReference type="NCBI Taxonomy" id="41990"/>
    <lineage>
        <taxon>Eukaryota</taxon>
        <taxon>Fungi</taxon>
        <taxon>Dikarya</taxon>
        <taxon>Ascomycota</taxon>
        <taxon>Pezizomycotina</taxon>
        <taxon>Sordariomycetes</taxon>
        <taxon>Sordariomycetidae</taxon>
        <taxon>Calosphaeriales</taxon>
        <taxon>Pleurostomataceae</taxon>
        <taxon>Pleurostoma</taxon>
    </lineage>
</organism>
<feature type="compositionally biased region" description="Basic and acidic residues" evidence="4">
    <location>
        <begin position="100"/>
        <end position="112"/>
    </location>
</feature>
<accession>A0AA38VMV5</accession>
<protein>
    <submittedName>
        <fullName evidence="5">Uncharacterized protein</fullName>
    </submittedName>
</protein>
<keyword evidence="6" id="KW-1185">Reference proteome</keyword>